<keyword evidence="6" id="KW-1185">Reference proteome</keyword>
<dbReference type="EMBL" id="JAFKCT010000004">
    <property type="protein sequence ID" value="MBN7811507.1"/>
    <property type="molecule type" value="Genomic_DNA"/>
</dbReference>
<protein>
    <submittedName>
        <fullName evidence="5">DEAD/DEAH box helicase</fullName>
    </submittedName>
</protein>
<comment type="caution">
    <text evidence="5">The sequence shown here is derived from an EMBL/GenBank/DDBJ whole genome shotgun (WGS) entry which is preliminary data.</text>
</comment>
<keyword evidence="1" id="KW-0547">Nucleotide-binding</keyword>
<dbReference type="Pfam" id="PF09369">
    <property type="entry name" value="MZB"/>
    <property type="match status" value="1"/>
</dbReference>
<feature type="domain" description="Helicase ATP-binding" evidence="3">
    <location>
        <begin position="89"/>
        <end position="295"/>
    </location>
</feature>
<evidence type="ECO:0000256" key="2">
    <source>
        <dbReference type="ARBA" id="ARBA00022840"/>
    </source>
</evidence>
<dbReference type="SUPFAM" id="SSF52540">
    <property type="entry name" value="P-loop containing nucleoside triphosphate hydrolases"/>
    <property type="match status" value="2"/>
</dbReference>
<dbReference type="GO" id="GO:0004386">
    <property type="term" value="F:helicase activity"/>
    <property type="evidence" value="ECO:0007669"/>
    <property type="project" value="UniProtKB-KW"/>
</dbReference>
<gene>
    <name evidence="5" type="ORF">J0A68_11115</name>
</gene>
<dbReference type="InterPro" id="IPR001650">
    <property type="entry name" value="Helicase_C-like"/>
</dbReference>
<evidence type="ECO:0000313" key="6">
    <source>
        <dbReference type="Proteomes" id="UP000664317"/>
    </source>
</evidence>
<dbReference type="Gene3D" id="3.40.50.300">
    <property type="entry name" value="P-loop containing nucleotide triphosphate hydrolases"/>
    <property type="match status" value="2"/>
</dbReference>
<feature type="domain" description="Helicase C-terminal" evidence="4">
    <location>
        <begin position="946"/>
        <end position="1112"/>
    </location>
</feature>
<dbReference type="SMART" id="SM00487">
    <property type="entry name" value="DEXDc"/>
    <property type="match status" value="1"/>
</dbReference>
<evidence type="ECO:0000313" key="5">
    <source>
        <dbReference type="EMBL" id="MBN7811507.1"/>
    </source>
</evidence>
<evidence type="ECO:0000259" key="3">
    <source>
        <dbReference type="PROSITE" id="PS51192"/>
    </source>
</evidence>
<accession>A0ABS3C310</accession>
<sequence length="2105" mass="242438">MLSLQQAVEIKESILAYLKATFTFQDKKVHQAFYDFITDPQDGMFKGPFVSLRLPFVKANAEEAANIPLTIKPTWPPYDHQVKAWHRLSTRDKNPQSTLITTGTGSGKTESFLYPILDYCYEQRRRFGIKVIILYPMNALATDQAERMADIIHQDDRLKGILTAGLFIGEGKDNKNFPTSMGPKNIIENRETILGSPPDILLTNFKMLDYALMKSNYHDLWAGNLQDPTLLQFLVLDELHTYDGAQGTDVANLIRRLKLKINIPKNHLCPVGTSATIGSGVDAPRLLSEYASKIFGEELTEDAVITENRQKIDDFFEDRDLLRDSSPSIKSLRESLPVANEGFDSYVRKQLDIWGLRLDKLSTQLRELRIVRDLVEVLNERQGIYTVEQVSNLLSSKNPAFRDNYPQWNETYRFNPKEAAIHSLISIITIAKEMDLASPAASPFLFAQTHLWIRELSGVLRAIENKPRFTWKDHINPEDNALALPPWFCRECGASGWLGVKHDNKERFERDINDVYSKFFDNHKHIYFVNETSRFSQTDAAMVGYEPTDQFKTYLSPSNLEFNTEYQEGRVGITAFKKVNAKGYAEHYCPECNTKNTVAIIGTRVATLSSIAVGQTLSTDLDGQTEKQRKVLAFTNAVQDAAHQASFVEARNYRFTFRSSLQKVINQADQALSLAELADNFIDYWKANADESGEKPLDAYFYRFFPTDYLGKASPSDYHENGKYTQAFQKEFDHRVRWEIFAEFGYNSLIGRTLEKTGSSGVFFDKSKIAALWPRLESWISTNDASQTIQRDDFNRFVTLLLHRIRSRGAISHVFLDKFREKDLSLWDLNWMKDKRHFLNKRFHPSQRLPKLITYEKETRGLLDSTFSLHANWFHSYFKKSFQLAGNHPDFVNELFSEVILALEAAEILDRKVAGQQVNFAINPASLRISKNVKRLSCDKCEHEIQTADNYLGIEGGKCLMYKCPGSYSFLSEAGIFQESNYYQLVYNRNRSPRIYAAEHTGLLERKNRELLEKDFKERPRFNSKNVMVATSTLEMGIDIGTLNTAINNSIPPLPSNFLQRVGRAGRKSGSALLVNFAQSKSHDLFYYQAPLDMMAGEVHTPGCYLEAKEILKRHFFAYCIDSWTSKDSKANNIPPNIKFLKLSLESLESADFFMNRILNFVKSNETILFDRFKEQYEFHVSQSIFDELRQSLDSDHFYFSHKNIFDQLRKEIADIQKKREEVLKRIKTLNLGTEDPDRKELETEAKNLSGIVYSIKKRNTLEYLTNIGALPNYAFPETGVTLLAKVLGNQAEASTKAPLSKDFEIVRGASQAIKELAPDNFFYSQTYKFKVTGLNTFDWTDSNNSHTKRFCSNCDHLEIGTFQPSQATCPKCGDSSWGAASNNHHFVKLTNVKSFNNESDVYLKDDQEDRESNVYEISRHFEFKANLSQGAWAMKEIPFGIEFVKNTTITDVNLGKQGQVDARRITINSSEVPAHGFVTCMYCGKSSSNIREGDYKFHYGYCKHKDRDYRGGSDDVFAEAFLFREIQTEALKILLPVQDFNTEAEIKMFQAGMELGLKKYFNGNPQHISVSDYREYNHHTGKIDRYLILFDTVPGGTGYLEKLFDRLNFSELLKLAYNEIKDCSCQHHGKDGCYRCIYSYQNQYYQQDLSRERAEKRFAEIVNKSESWESVPHGLGKIAASGQIEESELEERFVRSLKILAEQTPEWELQEIKEDGRVNYILKFKNSSSDLTYHIRPQVVLGPSHGIQFITRTDFLLVCTAASFNGKEFEDLESIPRIAVYLDGYQFHASEENNRFLNDLEKRQAILASNQYVSWTLTWDDVEKFDSGFIPDREKQLSEDFLFELSKADGFKGSKRIVTQKFGTQDPIKVYETKNNFERLLALLRFPIPNTNVFNFSWGLFFISFQQKWLNPSYRPEKIQEAFFEKEYLDQYALDQKTQNALIPFGGVPKNDLFEMGVLVHLKKWQPYYRFRIRSAEKIDKGEWNCFWTLFNAIQFFEEVKKPNEGIEAIENEYSLGELLGNFPDDAYHVLLTKLFEKGVIKNQKDEIKLYTAIDDEENILAEAGLIIEHLKIVFEPIDSQSLIYFENHGYQVSSLEQLKNLEL</sequence>
<reference evidence="5 6" key="1">
    <citation type="submission" date="2021-03" db="EMBL/GenBank/DDBJ databases">
        <title>novel species isolated from a fishpond in China.</title>
        <authorList>
            <person name="Lu H."/>
            <person name="Cai Z."/>
        </authorList>
    </citation>
    <scope>NUCLEOTIDE SEQUENCE [LARGE SCALE GENOMIC DNA]</scope>
    <source>
        <strain evidence="5 6">H41</strain>
    </source>
</reference>
<evidence type="ECO:0000256" key="1">
    <source>
        <dbReference type="ARBA" id="ARBA00022741"/>
    </source>
</evidence>
<dbReference type="InterPro" id="IPR018973">
    <property type="entry name" value="MZB"/>
</dbReference>
<evidence type="ECO:0000259" key="4">
    <source>
        <dbReference type="PROSITE" id="PS51194"/>
    </source>
</evidence>
<dbReference type="PROSITE" id="PS51192">
    <property type="entry name" value="HELICASE_ATP_BIND_1"/>
    <property type="match status" value="1"/>
</dbReference>
<dbReference type="InterPro" id="IPR011545">
    <property type="entry name" value="DEAD/DEAH_box_helicase_dom"/>
</dbReference>
<keyword evidence="2" id="KW-0067">ATP-binding</keyword>
<dbReference type="InterPro" id="IPR027417">
    <property type="entry name" value="P-loop_NTPase"/>
</dbReference>
<dbReference type="Proteomes" id="UP000664317">
    <property type="component" value="Unassembled WGS sequence"/>
</dbReference>
<dbReference type="PROSITE" id="PS51194">
    <property type="entry name" value="HELICASE_CTER"/>
    <property type="match status" value="1"/>
</dbReference>
<dbReference type="PANTHER" id="PTHR47957:SF3">
    <property type="entry name" value="ATP-DEPENDENT HELICASE HRQ1"/>
    <property type="match status" value="1"/>
</dbReference>
<dbReference type="PANTHER" id="PTHR47957">
    <property type="entry name" value="ATP-DEPENDENT HELICASE HRQ1"/>
    <property type="match status" value="1"/>
</dbReference>
<dbReference type="SMART" id="SM00490">
    <property type="entry name" value="HELICc"/>
    <property type="match status" value="1"/>
</dbReference>
<name>A0ABS3C310_9BACT</name>
<keyword evidence="5" id="KW-0347">Helicase</keyword>
<keyword evidence="5" id="KW-0378">Hydrolase</keyword>
<proteinExistence type="predicted"/>
<dbReference type="Pfam" id="PF00270">
    <property type="entry name" value="DEAD"/>
    <property type="match status" value="1"/>
</dbReference>
<dbReference type="Pfam" id="PF00271">
    <property type="entry name" value="Helicase_C"/>
    <property type="match status" value="1"/>
</dbReference>
<dbReference type="InterPro" id="IPR014001">
    <property type="entry name" value="Helicase_ATP-bd"/>
</dbReference>
<organism evidence="5 6">
    <name type="scientific">Algoriphagus oliviformis</name>
    <dbReference type="NCBI Taxonomy" id="2811231"/>
    <lineage>
        <taxon>Bacteria</taxon>
        <taxon>Pseudomonadati</taxon>
        <taxon>Bacteroidota</taxon>
        <taxon>Cytophagia</taxon>
        <taxon>Cytophagales</taxon>
        <taxon>Cyclobacteriaceae</taxon>
        <taxon>Algoriphagus</taxon>
    </lineage>
</organism>